<dbReference type="Proteomes" id="UP000055611">
    <property type="component" value="Chromosome"/>
</dbReference>
<dbReference type="InterPro" id="IPR033913">
    <property type="entry name" value="MTH1175_dom"/>
</dbReference>
<dbReference type="PANTHER" id="PTHR42983">
    <property type="entry name" value="DINITROGENASE IRON-MOLYBDENUM COFACTOR PROTEIN-RELATED"/>
    <property type="match status" value="1"/>
</dbReference>
<reference evidence="3 5" key="2">
    <citation type="submission" date="2019-03" db="EMBL/GenBank/DDBJ databases">
        <title>Genomic Encyclopedia of Type Strains, Phase IV (KMG-IV): sequencing the most valuable type-strain genomes for metagenomic binning, comparative biology and taxonomic classification.</title>
        <authorList>
            <person name="Goeker M."/>
        </authorList>
    </citation>
    <scope>NUCLEOTIDE SEQUENCE [LARGE SCALE GENOMIC DNA]</scope>
    <source>
        <strain evidence="3 5">DSM 101483</strain>
    </source>
</reference>
<dbReference type="EMBL" id="SOBK01000006">
    <property type="protein sequence ID" value="TDT88248.1"/>
    <property type="molecule type" value="Genomic_DNA"/>
</dbReference>
<name>A0A126QPM6_9BACT</name>
<evidence type="ECO:0000313" key="2">
    <source>
        <dbReference type="EMBL" id="AMK11716.1"/>
    </source>
</evidence>
<dbReference type="EMBL" id="CP014206">
    <property type="protein sequence ID" value="AMK11716.1"/>
    <property type="molecule type" value="Genomic_DNA"/>
</dbReference>
<dbReference type="AlphaFoldDB" id="A0A126QPM6"/>
<sequence length="130" mass="14302">MIVALPTRQGDIDDHFGHCDHYTLITVNEENKIVFSERMESPQGCGCKSDIAPILAERGVKVMLAGNMGQGALNILKKAGIEVIRGCSGPIDVVINKWLKGELKDNQITCDHHDCDHHDDEPGHSHLKPL</sequence>
<evidence type="ECO:0000313" key="3">
    <source>
        <dbReference type="EMBL" id="TDT88248.1"/>
    </source>
</evidence>
<protein>
    <submittedName>
        <fullName evidence="2">Dinitrogenase iron-molybdenum cofactor biosynthesis protein</fullName>
    </submittedName>
    <submittedName>
        <fullName evidence="3">Fe-Mo cluster-binding NifX family protein</fullName>
    </submittedName>
</protein>
<dbReference type="CDD" id="cd00851">
    <property type="entry name" value="MTH1175"/>
    <property type="match status" value="1"/>
</dbReference>
<dbReference type="OrthoDB" id="280278at2"/>
<dbReference type="InterPro" id="IPR036105">
    <property type="entry name" value="DiNase_FeMo-co_biosyn_sf"/>
</dbReference>
<feature type="domain" description="Dinitrogenase iron-molybdenum cofactor biosynthesis" evidence="1">
    <location>
        <begin position="10"/>
        <end position="100"/>
    </location>
</feature>
<dbReference type="Gene3D" id="3.30.420.130">
    <property type="entry name" value="Dinitrogenase iron-molybdenum cofactor biosynthesis domain"/>
    <property type="match status" value="1"/>
</dbReference>
<dbReference type="SUPFAM" id="SSF53146">
    <property type="entry name" value="Nitrogenase accessory factor-like"/>
    <property type="match status" value="1"/>
</dbReference>
<keyword evidence="4" id="KW-1185">Reference proteome</keyword>
<dbReference type="Proteomes" id="UP000295506">
    <property type="component" value="Unassembled WGS sequence"/>
</dbReference>
<accession>A0A126QPM6</accession>
<organism evidence="3 5">
    <name type="scientific">Pseudodesulfovibrio indicus</name>
    <dbReference type="NCBI Taxonomy" id="1716143"/>
    <lineage>
        <taxon>Bacteria</taxon>
        <taxon>Pseudomonadati</taxon>
        <taxon>Thermodesulfobacteriota</taxon>
        <taxon>Desulfovibrionia</taxon>
        <taxon>Desulfovibrionales</taxon>
        <taxon>Desulfovibrionaceae</taxon>
    </lineage>
</organism>
<dbReference type="KEGG" id="dej:AWY79_11625"/>
<dbReference type="PANTHER" id="PTHR42983:SF1">
    <property type="entry name" value="IRON-MOLYBDENUM PROTEIN"/>
    <property type="match status" value="1"/>
</dbReference>
<reference evidence="2 4" key="1">
    <citation type="journal article" date="2016" name="Front. Microbiol.">
        <title>Genome Sequence of the Piezophilic, Mesophilic Sulfate-Reducing Bacterium Desulfovibrio indicus J2T.</title>
        <authorList>
            <person name="Cao J."/>
            <person name="Maignien L."/>
            <person name="Shao Z."/>
            <person name="Alain K."/>
            <person name="Jebbar M."/>
        </authorList>
    </citation>
    <scope>NUCLEOTIDE SEQUENCE [LARGE SCALE GENOMIC DNA]</scope>
    <source>
        <strain evidence="2 4">J2</strain>
    </source>
</reference>
<dbReference type="InterPro" id="IPR003731">
    <property type="entry name" value="Di-Nase_FeMo-co_biosynth"/>
</dbReference>
<gene>
    <name evidence="2" type="ORF">AWY79_11625</name>
    <name evidence="3" type="ORF">EDC59_10661</name>
</gene>
<evidence type="ECO:0000313" key="4">
    <source>
        <dbReference type="Proteomes" id="UP000055611"/>
    </source>
</evidence>
<dbReference type="RefSeq" id="WP_066803954.1">
    <property type="nucleotide sequence ID" value="NZ_CP014206.1"/>
</dbReference>
<evidence type="ECO:0000259" key="1">
    <source>
        <dbReference type="Pfam" id="PF02579"/>
    </source>
</evidence>
<evidence type="ECO:0000313" key="5">
    <source>
        <dbReference type="Proteomes" id="UP000295506"/>
    </source>
</evidence>
<dbReference type="Pfam" id="PF02579">
    <property type="entry name" value="Nitro_FeMo-Co"/>
    <property type="match status" value="1"/>
</dbReference>
<proteinExistence type="predicted"/>